<name>A0ABN7X1P4_GIGMA</name>
<reference evidence="1 2" key="1">
    <citation type="submission" date="2021-06" db="EMBL/GenBank/DDBJ databases">
        <authorList>
            <person name="Kallberg Y."/>
            <person name="Tangrot J."/>
            <person name="Rosling A."/>
        </authorList>
    </citation>
    <scope>NUCLEOTIDE SEQUENCE [LARGE SCALE GENOMIC DNA]</scope>
    <source>
        <strain evidence="1 2">120-4 pot B 10/14</strain>
    </source>
</reference>
<keyword evidence="2" id="KW-1185">Reference proteome</keyword>
<feature type="non-terminal residue" evidence="1">
    <location>
        <position position="1"/>
    </location>
</feature>
<accession>A0ABN7X1P4</accession>
<gene>
    <name evidence="1" type="ORF">GMARGA_LOCUS37632</name>
</gene>
<evidence type="ECO:0000313" key="1">
    <source>
        <dbReference type="EMBL" id="CAG8845428.1"/>
    </source>
</evidence>
<comment type="caution">
    <text evidence="1">The sequence shown here is derived from an EMBL/GenBank/DDBJ whole genome shotgun (WGS) entry which is preliminary data.</text>
</comment>
<protein>
    <submittedName>
        <fullName evidence="1">44559_t:CDS:1</fullName>
    </submittedName>
</protein>
<dbReference type="Proteomes" id="UP000789901">
    <property type="component" value="Unassembled WGS sequence"/>
</dbReference>
<feature type="non-terminal residue" evidence="1">
    <location>
        <position position="51"/>
    </location>
</feature>
<sequence>KMNKQIIRKITAEEIIQMIEKLSTNKSLGYDGLSYEFYKETVEIVAMVLEK</sequence>
<proteinExistence type="predicted"/>
<organism evidence="1 2">
    <name type="scientific">Gigaspora margarita</name>
    <dbReference type="NCBI Taxonomy" id="4874"/>
    <lineage>
        <taxon>Eukaryota</taxon>
        <taxon>Fungi</taxon>
        <taxon>Fungi incertae sedis</taxon>
        <taxon>Mucoromycota</taxon>
        <taxon>Glomeromycotina</taxon>
        <taxon>Glomeromycetes</taxon>
        <taxon>Diversisporales</taxon>
        <taxon>Gigasporaceae</taxon>
        <taxon>Gigaspora</taxon>
    </lineage>
</organism>
<dbReference type="EMBL" id="CAJVQB010079531">
    <property type="protein sequence ID" value="CAG8845428.1"/>
    <property type="molecule type" value="Genomic_DNA"/>
</dbReference>
<evidence type="ECO:0000313" key="2">
    <source>
        <dbReference type="Proteomes" id="UP000789901"/>
    </source>
</evidence>